<evidence type="ECO:0000313" key="2">
    <source>
        <dbReference type="Proteomes" id="UP001295794"/>
    </source>
</evidence>
<protein>
    <submittedName>
        <fullName evidence="1">Uncharacterized protein</fullName>
    </submittedName>
</protein>
<keyword evidence="2" id="KW-1185">Reference proteome</keyword>
<gene>
    <name evidence="1" type="ORF">MYCIT1_LOCUS20004</name>
</gene>
<dbReference type="EMBL" id="CAVNYO010000397">
    <property type="protein sequence ID" value="CAK5273473.1"/>
    <property type="molecule type" value="Genomic_DNA"/>
</dbReference>
<feature type="non-terminal residue" evidence="1">
    <location>
        <position position="1"/>
    </location>
</feature>
<dbReference type="Proteomes" id="UP001295794">
    <property type="component" value="Unassembled WGS sequence"/>
</dbReference>
<reference evidence="1" key="1">
    <citation type="submission" date="2023-11" db="EMBL/GenBank/DDBJ databases">
        <authorList>
            <person name="De Vega J J."/>
            <person name="De Vega J J."/>
        </authorList>
    </citation>
    <scope>NUCLEOTIDE SEQUENCE</scope>
</reference>
<dbReference type="AlphaFoldDB" id="A0AAD2K1C2"/>
<comment type="caution">
    <text evidence="1">The sequence shown here is derived from an EMBL/GenBank/DDBJ whole genome shotgun (WGS) entry which is preliminary data.</text>
</comment>
<organism evidence="1 2">
    <name type="scientific">Mycena citricolor</name>
    <dbReference type="NCBI Taxonomy" id="2018698"/>
    <lineage>
        <taxon>Eukaryota</taxon>
        <taxon>Fungi</taxon>
        <taxon>Dikarya</taxon>
        <taxon>Basidiomycota</taxon>
        <taxon>Agaricomycotina</taxon>
        <taxon>Agaricomycetes</taxon>
        <taxon>Agaricomycetidae</taxon>
        <taxon>Agaricales</taxon>
        <taxon>Marasmiineae</taxon>
        <taxon>Mycenaceae</taxon>
        <taxon>Mycena</taxon>
    </lineage>
</organism>
<evidence type="ECO:0000313" key="1">
    <source>
        <dbReference type="EMBL" id="CAK5273473.1"/>
    </source>
</evidence>
<sequence>REAWRTPCRRGCIRLRDARKWLEVLTPSGKSGVFSGKTAHFFAPARVNEIACFDSHASDLDHLKLMPPSQHASTAPSQGAQNT</sequence>
<proteinExistence type="predicted"/>
<accession>A0AAD2K1C2</accession>
<name>A0AAD2K1C2_9AGAR</name>